<keyword evidence="7" id="KW-0717">Septation</keyword>
<sequence>MLEAKFDMNEITKIKVVGVGGGGSNAVDRMISAGLKGVEFIAINTDGQVLAHSLADQKLQIGLKLTKGQGAGGNPQIGFQAAEESREELERVLKGADMVFITAGMGGGTGTGAASVVAEVAKDIGALTVAVVTKPFGFEGRKRAAQADGGIERLREKVDSLITIPNERLTKVIDKKTSLLDAFKMVDEILRQGVQGISELIIVPAIINLDFADVQSIMKDSGSAIMGIGYGQGDGRAVQAAKMAISSPLLEMSIEGARGVLLDIAGGPDFTLYETDEAAAIIAEAVDPECNIIWGARIEDKLKDQVRITVVATGFEQKVRNPYFDTSGKVEFQTEKDRVKMRAEGRPPEPKFGLNVPPFLQKKDQEAPAKPMDEKDPKEGDIE</sequence>
<comment type="similarity">
    <text evidence="2">Belongs to the FtsZ family.</text>
</comment>
<dbReference type="SMART" id="SM00864">
    <property type="entry name" value="Tubulin"/>
    <property type="match status" value="1"/>
</dbReference>
<keyword evidence="5" id="KW-0547">Nucleotide-binding</keyword>
<dbReference type="PANTHER" id="PTHR30314:SF3">
    <property type="entry name" value="MITOCHONDRIAL DIVISION PROTEIN FSZA"/>
    <property type="match status" value="1"/>
</dbReference>
<dbReference type="InterPro" id="IPR045061">
    <property type="entry name" value="FtsZ/CetZ"/>
</dbReference>
<evidence type="ECO:0000256" key="9">
    <source>
        <dbReference type="SAM" id="MobiDB-lite"/>
    </source>
</evidence>
<comment type="subcellular location">
    <subcellularLocation>
        <location evidence="1">Cytoplasm</location>
    </subcellularLocation>
</comment>
<organism evidence="12">
    <name type="scientific">bioreactor metagenome</name>
    <dbReference type="NCBI Taxonomy" id="1076179"/>
    <lineage>
        <taxon>unclassified sequences</taxon>
        <taxon>metagenomes</taxon>
        <taxon>ecological metagenomes</taxon>
    </lineage>
</organism>
<dbReference type="FunFam" id="3.40.50.1440:FF:000023">
    <property type="entry name" value="Cell division protein FtsZ"/>
    <property type="match status" value="1"/>
</dbReference>
<dbReference type="HAMAP" id="MF_00909">
    <property type="entry name" value="FtsZ"/>
    <property type="match status" value="1"/>
</dbReference>
<keyword evidence="4 12" id="KW-0132">Cell division</keyword>
<feature type="compositionally biased region" description="Basic and acidic residues" evidence="9">
    <location>
        <begin position="361"/>
        <end position="383"/>
    </location>
</feature>
<evidence type="ECO:0000256" key="2">
    <source>
        <dbReference type="ARBA" id="ARBA00009690"/>
    </source>
</evidence>
<dbReference type="InterPro" id="IPR003008">
    <property type="entry name" value="Tubulin_FtsZ_GTPase"/>
</dbReference>
<keyword evidence="6" id="KW-0342">GTP-binding</keyword>
<keyword evidence="3" id="KW-0963">Cytoplasm</keyword>
<evidence type="ECO:0000313" key="12">
    <source>
        <dbReference type="EMBL" id="MPM34545.1"/>
    </source>
</evidence>
<feature type="domain" description="Tubulin/FtsZ GTPase" evidence="10">
    <location>
        <begin position="13"/>
        <end position="205"/>
    </location>
</feature>
<proteinExistence type="inferred from homology"/>
<dbReference type="Gene3D" id="3.40.50.1440">
    <property type="entry name" value="Tubulin/FtsZ, GTPase domain"/>
    <property type="match status" value="1"/>
</dbReference>
<evidence type="ECO:0000256" key="1">
    <source>
        <dbReference type="ARBA" id="ARBA00004496"/>
    </source>
</evidence>
<dbReference type="SUPFAM" id="SSF52490">
    <property type="entry name" value="Tubulin nucleotide-binding domain-like"/>
    <property type="match status" value="1"/>
</dbReference>
<dbReference type="NCBIfam" id="TIGR00065">
    <property type="entry name" value="ftsZ"/>
    <property type="match status" value="1"/>
</dbReference>
<dbReference type="PROSITE" id="PS01134">
    <property type="entry name" value="FTSZ_1"/>
    <property type="match status" value="1"/>
</dbReference>
<evidence type="ECO:0000256" key="7">
    <source>
        <dbReference type="ARBA" id="ARBA00023210"/>
    </source>
</evidence>
<dbReference type="SUPFAM" id="SSF55307">
    <property type="entry name" value="Tubulin C-terminal domain-like"/>
    <property type="match status" value="1"/>
</dbReference>
<dbReference type="InterPro" id="IPR008280">
    <property type="entry name" value="Tub_FtsZ_C"/>
</dbReference>
<evidence type="ECO:0000256" key="4">
    <source>
        <dbReference type="ARBA" id="ARBA00022618"/>
    </source>
</evidence>
<dbReference type="GO" id="GO:0003924">
    <property type="term" value="F:GTPase activity"/>
    <property type="evidence" value="ECO:0007669"/>
    <property type="project" value="InterPro"/>
</dbReference>
<evidence type="ECO:0000256" key="6">
    <source>
        <dbReference type="ARBA" id="ARBA00023134"/>
    </source>
</evidence>
<gene>
    <name evidence="12" type="primary">ftsZ_31</name>
    <name evidence="12" type="ORF">SDC9_81131</name>
</gene>
<evidence type="ECO:0000256" key="3">
    <source>
        <dbReference type="ARBA" id="ARBA00022490"/>
    </source>
</evidence>
<dbReference type="InterPro" id="IPR037103">
    <property type="entry name" value="Tubulin/FtsZ-like_C"/>
</dbReference>
<dbReference type="GO" id="GO:0005525">
    <property type="term" value="F:GTP binding"/>
    <property type="evidence" value="ECO:0007669"/>
    <property type="project" value="UniProtKB-KW"/>
</dbReference>
<dbReference type="Pfam" id="PF12327">
    <property type="entry name" value="FtsZ_C"/>
    <property type="match status" value="1"/>
</dbReference>
<accession>A0A644Z0X7</accession>
<protein>
    <submittedName>
        <fullName evidence="12">Cell division protein FtsZ</fullName>
    </submittedName>
</protein>
<dbReference type="CDD" id="cd02201">
    <property type="entry name" value="FtsZ_type1"/>
    <property type="match status" value="1"/>
</dbReference>
<evidence type="ECO:0000259" key="11">
    <source>
        <dbReference type="SMART" id="SM00865"/>
    </source>
</evidence>
<dbReference type="InterPro" id="IPR000158">
    <property type="entry name" value="Cell_div_FtsZ"/>
</dbReference>
<dbReference type="GO" id="GO:0000917">
    <property type="term" value="P:division septum assembly"/>
    <property type="evidence" value="ECO:0007669"/>
    <property type="project" value="UniProtKB-KW"/>
</dbReference>
<evidence type="ECO:0000256" key="5">
    <source>
        <dbReference type="ARBA" id="ARBA00022741"/>
    </source>
</evidence>
<comment type="caution">
    <text evidence="12">The sequence shown here is derived from an EMBL/GenBank/DDBJ whole genome shotgun (WGS) entry which is preliminary data.</text>
</comment>
<dbReference type="GO" id="GO:0005737">
    <property type="term" value="C:cytoplasm"/>
    <property type="evidence" value="ECO:0007669"/>
    <property type="project" value="UniProtKB-SubCell"/>
</dbReference>
<feature type="region of interest" description="Disordered" evidence="9">
    <location>
        <begin position="338"/>
        <end position="383"/>
    </location>
</feature>
<dbReference type="InterPro" id="IPR020805">
    <property type="entry name" value="Cell_div_FtsZ_CS"/>
</dbReference>
<evidence type="ECO:0000259" key="10">
    <source>
        <dbReference type="SMART" id="SM00864"/>
    </source>
</evidence>
<dbReference type="EMBL" id="VSSQ01007006">
    <property type="protein sequence ID" value="MPM34545.1"/>
    <property type="molecule type" value="Genomic_DNA"/>
</dbReference>
<evidence type="ECO:0000256" key="8">
    <source>
        <dbReference type="ARBA" id="ARBA00023306"/>
    </source>
</evidence>
<dbReference type="AlphaFoldDB" id="A0A644Z0X7"/>
<dbReference type="PANTHER" id="PTHR30314">
    <property type="entry name" value="CELL DIVISION PROTEIN FTSZ-RELATED"/>
    <property type="match status" value="1"/>
</dbReference>
<feature type="domain" description="Tubulin/FtsZ 2-layer sandwich" evidence="11">
    <location>
        <begin position="207"/>
        <end position="324"/>
    </location>
</feature>
<feature type="compositionally biased region" description="Basic and acidic residues" evidence="9">
    <location>
        <begin position="338"/>
        <end position="349"/>
    </location>
</feature>
<dbReference type="Pfam" id="PF00091">
    <property type="entry name" value="Tubulin"/>
    <property type="match status" value="1"/>
</dbReference>
<name>A0A644Z0X7_9ZZZZ</name>
<keyword evidence="8" id="KW-0131">Cell cycle</keyword>
<reference evidence="12" key="1">
    <citation type="submission" date="2019-08" db="EMBL/GenBank/DDBJ databases">
        <authorList>
            <person name="Kucharzyk K."/>
            <person name="Murdoch R.W."/>
            <person name="Higgins S."/>
            <person name="Loffler F."/>
        </authorList>
    </citation>
    <scope>NUCLEOTIDE SEQUENCE</scope>
</reference>
<dbReference type="InterPro" id="IPR018316">
    <property type="entry name" value="Tubulin/FtsZ_2-layer-sand-dom"/>
</dbReference>
<dbReference type="InterPro" id="IPR024757">
    <property type="entry name" value="FtsZ_C"/>
</dbReference>
<dbReference type="InterPro" id="IPR036525">
    <property type="entry name" value="Tubulin/FtsZ_GTPase_sf"/>
</dbReference>
<dbReference type="Gene3D" id="3.30.1330.20">
    <property type="entry name" value="Tubulin/FtsZ, C-terminal domain"/>
    <property type="match status" value="1"/>
</dbReference>
<dbReference type="PRINTS" id="PR00423">
    <property type="entry name" value="CELLDVISFTSZ"/>
</dbReference>
<dbReference type="GO" id="GO:0032153">
    <property type="term" value="C:cell division site"/>
    <property type="evidence" value="ECO:0007669"/>
    <property type="project" value="TreeGrafter"/>
</dbReference>
<dbReference type="SMART" id="SM00865">
    <property type="entry name" value="Tubulin_C"/>
    <property type="match status" value="1"/>
</dbReference>